<dbReference type="InterPro" id="IPR014756">
    <property type="entry name" value="Ig_E-set"/>
</dbReference>
<sequence>MNTVNTIRKLNNILQCRHGEKRKNNEKDCTPCGVINEQHLRRSNLIGKKYIEKAINEYDLEHCLPEGEERCEAKGHHSDIEFANLSNSEIDCKLCKVKGENLHEGTAGKINQVIVETMNKAGEFVYVEKSTFEAYVKRKEEVDKLFYVRESSPEKENGYSMFINNNLYNSYLYEKHKSLINLDHNRYNINANFSNYKNIKERKKKNGENFLFYQWDNDMFDSFGDRQSQNGPNDHQTKCTMLKSTNRNTQIDRHRFVEKKTCAEKATRITSPVDKTLNRNDTYNETMKSGYIFDTPEYDEENIKLTRNGLKCTIRDLQNGSYIISYTVRKSGYYYLSIFNNKKLVANSPYLVLIKPSIAYPPNCVVYKDMNNKITISRREKKKKKKKKVDQMGSNGHNAMTNLYNSPIYRKPFTIVTSNGMNTCIGGDIGHHNRNGESSFPPAGMHYEGDFCKGFPTEFDNDGNSGSGGYSDSNSDCNSDSNNDCNSDCNSDSNNDCNSDSNSSGDYSEWERDHRDEASTYVLKIREEEENKEYDNFFIQSYDAYGNKITKGNEHFEVSSMGDVKIEKVKDMNNGTYEVIYRYVHKHFNGCVNNLHLTGCYEKQCYVTYREVKVTLYGINVKGSPFHIILKNDKRIAYLNKIKCLLPIDDINDANIVNKMYNIILSYNHIKENYLKDNELDTKIFINVNPYYDHTELVKMLKKVDNRLISFMSIPMKVQMFNYIKCLNNDMHIVKLKNRLLKELVDALEKMIYYAEKEFNFLENDKEELLKIRDIQNRTIDETYTMYESLKEKKIHTLPFDFSIEDMKLYEDKLINKKRELIDKQNALIDRYNNIKKMEQKFYHDRDDITNKLTNQYELHQTIYERSKNALIHMNNNLKRVTLSSIKRTCSKEKKVLSLRGTDTSKRTPLPTDSPI</sequence>
<feature type="repeat" description="Filamin" evidence="1">
    <location>
        <begin position="314"/>
        <end position="354"/>
    </location>
</feature>
<dbReference type="Gene3D" id="2.60.40.10">
    <property type="entry name" value="Immunoglobulins"/>
    <property type="match status" value="2"/>
</dbReference>
<feature type="region of interest" description="Disordered" evidence="2">
    <location>
        <begin position="897"/>
        <end position="916"/>
    </location>
</feature>
<evidence type="ECO:0000256" key="2">
    <source>
        <dbReference type="SAM" id="MobiDB-lite"/>
    </source>
</evidence>
<feature type="compositionally biased region" description="Basic residues" evidence="2">
    <location>
        <begin position="379"/>
        <end position="388"/>
    </location>
</feature>
<evidence type="ECO:0000313" key="4">
    <source>
        <dbReference type="Proteomes" id="UP000078560"/>
    </source>
</evidence>
<dbReference type="EMBL" id="FLQU01000421">
    <property type="protein sequence ID" value="SBS85436.1"/>
    <property type="molecule type" value="Genomic_DNA"/>
</dbReference>
<evidence type="ECO:0000313" key="3">
    <source>
        <dbReference type="EMBL" id="SBS85436.1"/>
    </source>
</evidence>
<feature type="region of interest" description="Disordered" evidence="2">
    <location>
        <begin position="463"/>
        <end position="512"/>
    </location>
</feature>
<dbReference type="AlphaFoldDB" id="A0A1A8W0G4"/>
<accession>A0A1A8W0G4</accession>
<evidence type="ECO:0000256" key="1">
    <source>
        <dbReference type="PROSITE-ProRule" id="PRU00087"/>
    </source>
</evidence>
<dbReference type="SUPFAM" id="SSF81296">
    <property type="entry name" value="E set domains"/>
    <property type="match status" value="2"/>
</dbReference>
<dbReference type="Pfam" id="PF00630">
    <property type="entry name" value="Filamin"/>
    <property type="match status" value="1"/>
</dbReference>
<gene>
    <name evidence="3" type="ORF">POVCU2_0031440</name>
</gene>
<feature type="region of interest" description="Disordered" evidence="2">
    <location>
        <begin position="379"/>
        <end position="398"/>
    </location>
</feature>
<dbReference type="PROSITE" id="PS50194">
    <property type="entry name" value="FILAMIN_REPEAT"/>
    <property type="match status" value="1"/>
</dbReference>
<feature type="compositionally biased region" description="Low complexity" evidence="2">
    <location>
        <begin position="470"/>
        <end position="507"/>
    </location>
</feature>
<dbReference type="InterPro" id="IPR017868">
    <property type="entry name" value="Filamin/ABP280_repeat-like"/>
</dbReference>
<name>A0A1A8W0G4_PLAOA</name>
<dbReference type="Proteomes" id="UP000078560">
    <property type="component" value="Unassembled WGS sequence"/>
</dbReference>
<organism evidence="3 4">
    <name type="scientific">Plasmodium ovale curtisi</name>
    <dbReference type="NCBI Taxonomy" id="864141"/>
    <lineage>
        <taxon>Eukaryota</taxon>
        <taxon>Sar</taxon>
        <taxon>Alveolata</taxon>
        <taxon>Apicomplexa</taxon>
        <taxon>Aconoidasida</taxon>
        <taxon>Haemosporida</taxon>
        <taxon>Plasmodiidae</taxon>
        <taxon>Plasmodium</taxon>
        <taxon>Plasmodium (Plasmodium)</taxon>
    </lineage>
</organism>
<dbReference type="InterPro" id="IPR013783">
    <property type="entry name" value="Ig-like_fold"/>
</dbReference>
<reference evidence="4" key="1">
    <citation type="submission" date="2016-05" db="EMBL/GenBank/DDBJ databases">
        <authorList>
            <person name="Naeem Raeece"/>
        </authorList>
    </citation>
    <scope>NUCLEOTIDE SEQUENCE [LARGE SCALE GENOMIC DNA]</scope>
</reference>
<proteinExistence type="predicted"/>
<protein>
    <submittedName>
        <fullName evidence="3">Uncharacterized protein</fullName>
    </submittedName>
</protein>